<dbReference type="EC" id="2.5.1.141" evidence="8"/>
<dbReference type="PROSITE" id="PS00943">
    <property type="entry name" value="UBIA"/>
    <property type="match status" value="1"/>
</dbReference>
<keyword evidence="4 8" id="KW-1133">Transmembrane helix</keyword>
<dbReference type="HAMAP" id="MF_00154">
    <property type="entry name" value="CyoE_CtaB"/>
    <property type="match status" value="1"/>
</dbReference>
<keyword evidence="2 8" id="KW-0808">Transferase</keyword>
<evidence type="ECO:0000313" key="10">
    <source>
        <dbReference type="Proteomes" id="UP000808914"/>
    </source>
</evidence>
<keyword evidence="6 8" id="KW-0472">Membrane</keyword>
<gene>
    <name evidence="8" type="primary">ctaB</name>
    <name evidence="9" type="ORF">JOD45_000418</name>
</gene>
<dbReference type="EMBL" id="JAFBER010000002">
    <property type="protein sequence ID" value="MBM7644225.1"/>
    <property type="molecule type" value="Genomic_DNA"/>
</dbReference>
<comment type="pathway">
    <text evidence="8">Porphyrin-containing compound metabolism; heme O biosynthesis; heme O from protoheme: step 1/1.</text>
</comment>
<keyword evidence="8" id="KW-1003">Cell membrane</keyword>
<evidence type="ECO:0000256" key="2">
    <source>
        <dbReference type="ARBA" id="ARBA00022679"/>
    </source>
</evidence>
<comment type="subcellular location">
    <subcellularLocation>
        <location evidence="8">Cell membrane</location>
        <topology evidence="8">Multi-pass membrane protein</topology>
    </subcellularLocation>
    <subcellularLocation>
        <location evidence="1">Membrane</location>
        <topology evidence="1">Multi-pass membrane protein</topology>
    </subcellularLocation>
</comment>
<dbReference type="Proteomes" id="UP000808914">
    <property type="component" value="Unassembled WGS sequence"/>
</dbReference>
<comment type="miscellaneous">
    <text evidence="8">Carbon 2 of the heme B porphyrin ring is defined according to the Fischer nomenclature.</text>
</comment>
<feature type="transmembrane region" description="Helical" evidence="8">
    <location>
        <begin position="239"/>
        <end position="256"/>
    </location>
</feature>
<comment type="caution">
    <text evidence="9">The sequence shown here is derived from an EMBL/GenBank/DDBJ whole genome shotgun (WGS) entry which is preliminary data.</text>
</comment>
<keyword evidence="5 8" id="KW-0350">Heme biosynthesis</keyword>
<evidence type="ECO:0000256" key="5">
    <source>
        <dbReference type="ARBA" id="ARBA00023133"/>
    </source>
</evidence>
<feature type="transmembrane region" description="Helical" evidence="8">
    <location>
        <begin position="38"/>
        <end position="55"/>
    </location>
</feature>
<evidence type="ECO:0000256" key="1">
    <source>
        <dbReference type="ARBA" id="ARBA00004141"/>
    </source>
</evidence>
<feature type="transmembrane region" description="Helical" evidence="8">
    <location>
        <begin position="67"/>
        <end position="90"/>
    </location>
</feature>
<name>A0ABS2PW40_9BACL</name>
<reference evidence="9 10" key="1">
    <citation type="submission" date="2021-01" db="EMBL/GenBank/DDBJ databases">
        <title>Genomic Encyclopedia of Type Strains, Phase IV (KMG-IV): sequencing the most valuable type-strain genomes for metagenomic binning, comparative biology and taxonomic classification.</title>
        <authorList>
            <person name="Goeker M."/>
        </authorList>
    </citation>
    <scope>NUCLEOTIDE SEQUENCE [LARGE SCALE GENOMIC DNA]</scope>
    <source>
        <strain evidence="9 10">DSM 28236</strain>
    </source>
</reference>
<feature type="transmembrane region" description="Helical" evidence="8">
    <location>
        <begin position="292"/>
        <end position="310"/>
    </location>
</feature>
<dbReference type="InterPro" id="IPR000537">
    <property type="entry name" value="UbiA_prenyltransferase"/>
</dbReference>
<dbReference type="CDD" id="cd13957">
    <property type="entry name" value="PT_UbiA_Cox10"/>
    <property type="match status" value="1"/>
</dbReference>
<dbReference type="Pfam" id="PF01040">
    <property type="entry name" value="UbiA"/>
    <property type="match status" value="1"/>
</dbReference>
<evidence type="ECO:0000256" key="4">
    <source>
        <dbReference type="ARBA" id="ARBA00022989"/>
    </source>
</evidence>
<protein>
    <recommendedName>
        <fullName evidence="8">Protoheme IX farnesyltransferase</fullName>
        <ecNumber evidence="8">2.5.1.141</ecNumber>
    </recommendedName>
    <alternativeName>
        <fullName evidence="8">Heme B farnesyltransferase</fullName>
    </alternativeName>
    <alternativeName>
        <fullName evidence="8">Heme O synthase</fullName>
    </alternativeName>
</protein>
<feature type="transmembrane region" description="Helical" evidence="8">
    <location>
        <begin position="163"/>
        <end position="182"/>
    </location>
</feature>
<dbReference type="InterPro" id="IPR030470">
    <property type="entry name" value="UbiA_prenylTrfase_CS"/>
</dbReference>
<evidence type="ECO:0000256" key="3">
    <source>
        <dbReference type="ARBA" id="ARBA00022692"/>
    </source>
</evidence>
<evidence type="ECO:0000256" key="6">
    <source>
        <dbReference type="ARBA" id="ARBA00023136"/>
    </source>
</evidence>
<comment type="catalytic activity">
    <reaction evidence="7 8">
        <text>heme b + (2E,6E)-farnesyl diphosphate + H2O = Fe(II)-heme o + diphosphate</text>
        <dbReference type="Rhea" id="RHEA:28070"/>
        <dbReference type="ChEBI" id="CHEBI:15377"/>
        <dbReference type="ChEBI" id="CHEBI:33019"/>
        <dbReference type="ChEBI" id="CHEBI:60344"/>
        <dbReference type="ChEBI" id="CHEBI:60530"/>
        <dbReference type="ChEBI" id="CHEBI:175763"/>
        <dbReference type="EC" id="2.5.1.141"/>
    </reaction>
</comment>
<dbReference type="NCBIfam" id="TIGR01473">
    <property type="entry name" value="cyoE_ctaB"/>
    <property type="match status" value="1"/>
</dbReference>
<evidence type="ECO:0000256" key="8">
    <source>
        <dbReference type="HAMAP-Rule" id="MF_00154"/>
    </source>
</evidence>
<dbReference type="PANTHER" id="PTHR43448">
    <property type="entry name" value="PROTOHEME IX FARNESYLTRANSFERASE, MITOCHONDRIAL"/>
    <property type="match status" value="1"/>
</dbReference>
<keyword evidence="3 8" id="KW-0812">Transmembrane</keyword>
<comment type="similarity">
    <text evidence="8">Belongs to the UbiA prenyltransferase family. Protoheme IX farnesyltransferase subfamily.</text>
</comment>
<dbReference type="InterPro" id="IPR044878">
    <property type="entry name" value="UbiA_sf"/>
</dbReference>
<feature type="transmembrane region" description="Helical" evidence="8">
    <location>
        <begin position="194"/>
        <end position="215"/>
    </location>
</feature>
<dbReference type="RefSeq" id="WP_275583914.1">
    <property type="nucleotide sequence ID" value="NZ_JAFBER010000002.1"/>
</dbReference>
<accession>A0ABS2PW40</accession>
<proteinExistence type="inferred from homology"/>
<feature type="transmembrane region" description="Helical" evidence="8">
    <location>
        <begin position="136"/>
        <end position="156"/>
    </location>
</feature>
<comment type="subunit">
    <text evidence="8">Interacts with CtaA.</text>
</comment>
<dbReference type="InterPro" id="IPR006369">
    <property type="entry name" value="Protohaem_IX_farnesylTrfase"/>
</dbReference>
<evidence type="ECO:0000313" key="9">
    <source>
        <dbReference type="EMBL" id="MBM7644225.1"/>
    </source>
</evidence>
<feature type="transmembrane region" description="Helical" evidence="8">
    <location>
        <begin position="262"/>
        <end position="280"/>
    </location>
</feature>
<dbReference type="PANTHER" id="PTHR43448:SF2">
    <property type="entry name" value="PROTOHEME IX FARNESYLTRANSFERASE, MITOCHONDRIAL"/>
    <property type="match status" value="1"/>
</dbReference>
<feature type="transmembrane region" description="Helical" evidence="8">
    <location>
        <begin position="111"/>
        <end position="130"/>
    </location>
</feature>
<evidence type="ECO:0000256" key="7">
    <source>
        <dbReference type="ARBA" id="ARBA00047690"/>
    </source>
</evidence>
<keyword evidence="10" id="KW-1185">Reference proteome</keyword>
<organism evidence="9 10">
    <name type="scientific">Scopulibacillus daqui</name>
    <dbReference type="NCBI Taxonomy" id="1469162"/>
    <lineage>
        <taxon>Bacteria</taxon>
        <taxon>Bacillati</taxon>
        <taxon>Bacillota</taxon>
        <taxon>Bacilli</taxon>
        <taxon>Bacillales</taxon>
        <taxon>Sporolactobacillaceae</taxon>
        <taxon>Scopulibacillus</taxon>
    </lineage>
</organism>
<sequence length="311" mass="34502">MSKPMNSYNTSRVIDSRTIADSNPAGTWKDFLTISKMGIVNSNLITTFTGVWLALKFTNQSFLDNIWKIIFVLLGTALIVAGGCCLNNYIDRDIDKLMKRTKNRPSAAGTLTGKQVLWTGIIMSVLGAVVLLQASFAAAAFGLLGLFVYVVVYTWWLKRTHSINTIVGSISGALPPVIGWAAIDPALSSNEPWILFLIMFLWQPPHFLALAIKYAEEYRRAGIPMLPVVAGFETTKRQMIIYVASLFPASLLLYTLGPWYLAAAIILGLGWIAVSIAGFFMKDTIKWSRIMFVYSLNYMTILFAVMIFAVI</sequence>
<dbReference type="Gene3D" id="1.10.357.140">
    <property type="entry name" value="UbiA prenyltransferase"/>
    <property type="match status" value="1"/>
</dbReference>
<comment type="function">
    <text evidence="8">Converts heme B (protoheme IX) to heme O by substitution of the vinyl group on carbon 2 of heme B porphyrin ring with a hydroxyethyl farnesyl side group.</text>
</comment>
<dbReference type="GO" id="GO:0016740">
    <property type="term" value="F:transferase activity"/>
    <property type="evidence" value="ECO:0007669"/>
    <property type="project" value="UniProtKB-KW"/>
</dbReference>